<dbReference type="GO" id="GO:0046872">
    <property type="term" value="F:metal ion binding"/>
    <property type="evidence" value="ECO:0007669"/>
    <property type="project" value="UniProtKB-KW"/>
</dbReference>
<evidence type="ECO:0000256" key="5">
    <source>
        <dbReference type="ARBA" id="ARBA00023014"/>
    </source>
</evidence>
<feature type="domain" description="Radical SAM core" evidence="6">
    <location>
        <begin position="37"/>
        <end position="267"/>
    </location>
</feature>
<protein>
    <recommendedName>
        <fullName evidence="6">Radical SAM core domain-containing protein</fullName>
    </recommendedName>
</protein>
<dbReference type="InterPro" id="IPR058240">
    <property type="entry name" value="rSAM_sf"/>
</dbReference>
<name>Q6ALW2_DESPS</name>
<comment type="cofactor">
    <cofactor evidence="1">
        <name>[4Fe-4S] cluster</name>
        <dbReference type="ChEBI" id="CHEBI:49883"/>
    </cofactor>
</comment>
<evidence type="ECO:0000313" key="8">
    <source>
        <dbReference type="Proteomes" id="UP000000602"/>
    </source>
</evidence>
<dbReference type="AlphaFoldDB" id="Q6ALW2"/>
<reference evidence="8" key="1">
    <citation type="journal article" date="2004" name="Environ. Microbiol.">
        <title>The genome of Desulfotalea psychrophila, a sulfate-reducing bacterium from permanently cold Arctic sediments.</title>
        <authorList>
            <person name="Rabus R."/>
            <person name="Ruepp A."/>
            <person name="Frickey T."/>
            <person name="Rattei T."/>
            <person name="Fartmann B."/>
            <person name="Stark M."/>
            <person name="Bauer M."/>
            <person name="Zibat A."/>
            <person name="Lombardot T."/>
            <person name="Becker I."/>
            <person name="Amann J."/>
            <person name="Gellner K."/>
            <person name="Teeling H."/>
            <person name="Leuschner W.D."/>
            <person name="Gloeckner F.-O."/>
            <person name="Lupas A.N."/>
            <person name="Amann R."/>
            <person name="Klenk H.-P."/>
        </authorList>
    </citation>
    <scope>NUCLEOTIDE SEQUENCE [LARGE SCALE GENOMIC DNA]</scope>
    <source>
        <strain evidence="8">DSM 12343 / LSv54</strain>
    </source>
</reference>
<evidence type="ECO:0000256" key="4">
    <source>
        <dbReference type="ARBA" id="ARBA00023004"/>
    </source>
</evidence>
<keyword evidence="8" id="KW-1185">Reference proteome</keyword>
<dbReference type="Proteomes" id="UP000000602">
    <property type="component" value="Chromosome"/>
</dbReference>
<accession>Q6ALW2</accession>
<dbReference type="SFLD" id="SFLDG01082">
    <property type="entry name" value="B12-binding_domain_containing"/>
    <property type="match status" value="1"/>
</dbReference>
<dbReference type="GO" id="GO:0051536">
    <property type="term" value="F:iron-sulfur cluster binding"/>
    <property type="evidence" value="ECO:0007669"/>
    <property type="project" value="UniProtKB-KW"/>
</dbReference>
<dbReference type="STRING" id="177439.DP1934"/>
<organism evidence="7 8">
    <name type="scientific">Desulfotalea psychrophila (strain LSv54 / DSM 12343)</name>
    <dbReference type="NCBI Taxonomy" id="177439"/>
    <lineage>
        <taxon>Bacteria</taxon>
        <taxon>Pseudomonadati</taxon>
        <taxon>Thermodesulfobacteriota</taxon>
        <taxon>Desulfobulbia</taxon>
        <taxon>Desulfobulbales</taxon>
        <taxon>Desulfocapsaceae</taxon>
        <taxon>Desulfotalea</taxon>
    </lineage>
</organism>
<dbReference type="SFLD" id="SFLDS00029">
    <property type="entry name" value="Radical_SAM"/>
    <property type="match status" value="2"/>
</dbReference>
<dbReference type="SUPFAM" id="SSF102114">
    <property type="entry name" value="Radical SAM enzymes"/>
    <property type="match status" value="1"/>
</dbReference>
<dbReference type="Pfam" id="PF04055">
    <property type="entry name" value="Radical_SAM"/>
    <property type="match status" value="1"/>
</dbReference>
<dbReference type="HOGENOM" id="CLU_044464_1_0_7"/>
<gene>
    <name evidence="7" type="ordered locus">DP1934</name>
</gene>
<dbReference type="InterPro" id="IPR051198">
    <property type="entry name" value="BchE-like"/>
</dbReference>
<dbReference type="CDD" id="cd01335">
    <property type="entry name" value="Radical_SAM"/>
    <property type="match status" value="1"/>
</dbReference>
<dbReference type="InterPro" id="IPR007197">
    <property type="entry name" value="rSAM"/>
</dbReference>
<evidence type="ECO:0000256" key="3">
    <source>
        <dbReference type="ARBA" id="ARBA00022723"/>
    </source>
</evidence>
<keyword evidence="5" id="KW-0411">Iron-sulfur</keyword>
<sequence>MLSLCRYLLQITQRKDFKPLAQTRGFFPMDYVGTIIRPPSEAHSLLLQISLGCSHNGCTFCGAYRDKRFRAKPIETVLGDIEKARTLLPSPTSLFLADGDALALPQMHLLKILCAIKDKLPWVKRINSYASPRSLLQKTTNQLIRLRKLGLSRIYLGLESGADEVLCSVNKGACASQIIEGGKKALDSGLYLSTSIILGLGGKRYSKLHAQKTAEALSILRPQHIAALTLMILPETPLAHSYAGKEFLPLSSHEILQELKWLVAGIDVDKAQFHANHASNHLHLSGKLPRDKENFIHLIDRACAGKLPLMPDYMRSL</sequence>
<dbReference type="PANTHER" id="PTHR43409:SF4">
    <property type="entry name" value="RADICAL SAM SUPERFAMILY PROTEIN"/>
    <property type="match status" value="1"/>
</dbReference>
<dbReference type="KEGG" id="dps:DP1934"/>
<dbReference type="PANTHER" id="PTHR43409">
    <property type="entry name" value="ANAEROBIC MAGNESIUM-PROTOPORPHYRIN IX MONOMETHYL ESTER CYCLASE-RELATED"/>
    <property type="match status" value="1"/>
</dbReference>
<evidence type="ECO:0000313" key="7">
    <source>
        <dbReference type="EMBL" id="CAG36663.1"/>
    </source>
</evidence>
<keyword evidence="3" id="KW-0479">Metal-binding</keyword>
<dbReference type="SMART" id="SM00729">
    <property type="entry name" value="Elp3"/>
    <property type="match status" value="1"/>
</dbReference>
<keyword evidence="2" id="KW-0949">S-adenosyl-L-methionine</keyword>
<keyword evidence="4" id="KW-0408">Iron</keyword>
<dbReference type="InterPro" id="IPR006638">
    <property type="entry name" value="Elp3/MiaA/NifB-like_rSAM"/>
</dbReference>
<evidence type="ECO:0000259" key="6">
    <source>
        <dbReference type="PROSITE" id="PS51918"/>
    </source>
</evidence>
<dbReference type="SFLD" id="SFLDG01095">
    <property type="entry name" value="Uncharacterised_Radical_SAM_Su"/>
    <property type="match status" value="1"/>
</dbReference>
<dbReference type="EMBL" id="CR522870">
    <property type="protein sequence ID" value="CAG36663.1"/>
    <property type="molecule type" value="Genomic_DNA"/>
</dbReference>
<evidence type="ECO:0000256" key="1">
    <source>
        <dbReference type="ARBA" id="ARBA00001966"/>
    </source>
</evidence>
<dbReference type="eggNOG" id="COG1032">
    <property type="taxonomic scope" value="Bacteria"/>
</dbReference>
<dbReference type="InterPro" id="IPR023404">
    <property type="entry name" value="rSAM_horseshoe"/>
</dbReference>
<proteinExistence type="predicted"/>
<dbReference type="Gene3D" id="3.80.30.20">
    <property type="entry name" value="tm_1862 like domain"/>
    <property type="match status" value="1"/>
</dbReference>
<dbReference type="PROSITE" id="PS51918">
    <property type="entry name" value="RADICAL_SAM"/>
    <property type="match status" value="1"/>
</dbReference>
<evidence type="ECO:0000256" key="2">
    <source>
        <dbReference type="ARBA" id="ARBA00022691"/>
    </source>
</evidence>
<dbReference type="GO" id="GO:0003824">
    <property type="term" value="F:catalytic activity"/>
    <property type="evidence" value="ECO:0007669"/>
    <property type="project" value="InterPro"/>
</dbReference>